<feature type="compositionally biased region" description="Basic and acidic residues" evidence="5">
    <location>
        <begin position="421"/>
        <end position="439"/>
    </location>
</feature>
<evidence type="ECO:0000256" key="2">
    <source>
        <dbReference type="ARBA" id="ARBA00022574"/>
    </source>
</evidence>
<proteinExistence type="predicted"/>
<feature type="compositionally biased region" description="Basic and acidic residues" evidence="5">
    <location>
        <begin position="575"/>
        <end position="590"/>
    </location>
</feature>
<sequence length="661" mass="72322">MPHRNTVKSVHWSCDIGPATCYMCVVLPQHVSIWKVDGSVPKLTFKQVRKLNVQPIPQGCLWNPSRDILCILSRQQCNFFFRHTHNRGSYAFPPLESGKISCGTWSEDGTKLILCVGAIILVYSWPEIDVSISNFTPAAWRIPQLDGTIRAIKSLSVDALVCAAEIPLESLCKNQDSFSVSASQDTSIMTLDGSDDSLMIVPKKRQPSIKDTLLNLPRNPESLIQDSCQLVTVLLREGRDPQKRSCVGVAGLLTPEVLAFDHEQKVVIVGSNTQNVLQVFRLDGGIKGHLVKATEVILDKSERPKGLACLHPSMVSGQKGILVATATKAPGDATFLPSPSGQQSKISLQFFPVNLPEVHAQSNGKLNHSLESGETSSLSSIDSPRHRIRVMNSSDMESDDQISPREVDSNLSDVQTNQSDSDCKTPDTQDSEKDEKSQHATDNMEVVLTKQTTITQLCDQSDLDSEASPREITLSTSDPTKEKAGIVDLEKGSGESSSDLETETVEFSEQTPKFASNEFTENLPEDIQQDHPKVLEERLSSKSGSSVRSSPPSSSKGSRPASQETESLVSLVESTDGRSRPSSQDVDRSRPLIQEIDSATVSSKDEDNLSTASQKDGKVQQEEAEKLALLEEQLALQVYLHVSLTVLNSQIFGKSNPSQLY</sequence>
<keyword evidence="7" id="KW-1185">Reference proteome</keyword>
<gene>
    <name evidence="6" type="ORF">FSP39_021402</name>
</gene>
<evidence type="ECO:0000256" key="4">
    <source>
        <dbReference type="ARBA" id="ARBA00023054"/>
    </source>
</evidence>
<feature type="compositionally biased region" description="Low complexity" evidence="5">
    <location>
        <begin position="541"/>
        <end position="559"/>
    </location>
</feature>
<keyword evidence="2" id="KW-0853">WD repeat</keyword>
<dbReference type="GO" id="GO:0019900">
    <property type="term" value="F:kinase binding"/>
    <property type="evidence" value="ECO:0007669"/>
    <property type="project" value="TreeGrafter"/>
</dbReference>
<evidence type="ECO:0000256" key="1">
    <source>
        <dbReference type="ARBA" id="ARBA00015683"/>
    </source>
</evidence>
<reference evidence="6" key="1">
    <citation type="submission" date="2019-08" db="EMBL/GenBank/DDBJ databases">
        <title>The improved chromosome-level genome for the pearl oyster Pinctada fucata martensii using PacBio sequencing and Hi-C.</title>
        <authorList>
            <person name="Zheng Z."/>
        </authorList>
    </citation>
    <scope>NUCLEOTIDE SEQUENCE</scope>
    <source>
        <strain evidence="6">ZZ-2019</strain>
        <tissue evidence="6">Adductor muscle</tissue>
    </source>
</reference>
<name>A0AA88Y5R9_PINIB</name>
<dbReference type="InterPro" id="IPR028041">
    <property type="entry name" value="WDCP"/>
</dbReference>
<dbReference type="Pfam" id="PF15390">
    <property type="entry name" value="WDCP"/>
    <property type="match status" value="2"/>
</dbReference>
<accession>A0AA88Y5R9</accession>
<feature type="compositionally biased region" description="Basic and acidic residues" evidence="5">
    <location>
        <begin position="528"/>
        <end position="540"/>
    </location>
</feature>
<dbReference type="EMBL" id="VSWD01000007">
    <property type="protein sequence ID" value="KAK3098633.1"/>
    <property type="molecule type" value="Genomic_DNA"/>
</dbReference>
<feature type="compositionally biased region" description="Polar residues" evidence="5">
    <location>
        <begin position="507"/>
        <end position="520"/>
    </location>
</feature>
<evidence type="ECO:0000313" key="7">
    <source>
        <dbReference type="Proteomes" id="UP001186944"/>
    </source>
</evidence>
<protein>
    <recommendedName>
        <fullName evidence="1">WD repeat and coiled-coil-containing protein</fullName>
    </recommendedName>
</protein>
<evidence type="ECO:0000256" key="5">
    <source>
        <dbReference type="SAM" id="MobiDB-lite"/>
    </source>
</evidence>
<dbReference type="PANTHER" id="PTHR14897">
    <property type="entry name" value="WD REPEAT AND COILED-COIL-CONTAINING PROTEIN"/>
    <property type="match status" value="1"/>
</dbReference>
<evidence type="ECO:0000313" key="6">
    <source>
        <dbReference type="EMBL" id="KAK3098633.1"/>
    </source>
</evidence>
<feature type="region of interest" description="Disordered" evidence="5">
    <location>
        <begin position="459"/>
        <end position="623"/>
    </location>
</feature>
<comment type="caution">
    <text evidence="6">The sequence shown here is derived from an EMBL/GenBank/DDBJ whole genome shotgun (WGS) entry which is preliminary data.</text>
</comment>
<feature type="compositionally biased region" description="Low complexity" evidence="5">
    <location>
        <begin position="369"/>
        <end position="382"/>
    </location>
</feature>
<keyword evidence="4" id="KW-0175">Coiled coil</keyword>
<evidence type="ECO:0000256" key="3">
    <source>
        <dbReference type="ARBA" id="ARBA00022737"/>
    </source>
</evidence>
<feature type="region of interest" description="Disordered" evidence="5">
    <location>
        <begin position="366"/>
        <end position="443"/>
    </location>
</feature>
<dbReference type="SUPFAM" id="SSF101908">
    <property type="entry name" value="Putative isomerase YbhE"/>
    <property type="match status" value="1"/>
</dbReference>
<keyword evidence="3" id="KW-0677">Repeat</keyword>
<dbReference type="PANTHER" id="PTHR14897:SF5">
    <property type="entry name" value="WD REPEAT AND COILED-COIL-CONTAINING PROTEIN"/>
    <property type="match status" value="1"/>
</dbReference>
<feature type="compositionally biased region" description="Polar residues" evidence="5">
    <location>
        <begin position="409"/>
        <end position="420"/>
    </location>
</feature>
<dbReference type="Proteomes" id="UP001186944">
    <property type="component" value="Unassembled WGS sequence"/>
</dbReference>
<organism evidence="6 7">
    <name type="scientific">Pinctada imbricata</name>
    <name type="common">Atlantic pearl-oyster</name>
    <name type="synonym">Pinctada martensii</name>
    <dbReference type="NCBI Taxonomy" id="66713"/>
    <lineage>
        <taxon>Eukaryota</taxon>
        <taxon>Metazoa</taxon>
        <taxon>Spiralia</taxon>
        <taxon>Lophotrochozoa</taxon>
        <taxon>Mollusca</taxon>
        <taxon>Bivalvia</taxon>
        <taxon>Autobranchia</taxon>
        <taxon>Pteriomorphia</taxon>
        <taxon>Pterioida</taxon>
        <taxon>Pterioidea</taxon>
        <taxon>Pteriidae</taxon>
        <taxon>Pinctada</taxon>
    </lineage>
</organism>
<feature type="compositionally biased region" description="Basic and acidic residues" evidence="5">
    <location>
        <begin position="479"/>
        <end position="493"/>
    </location>
</feature>
<dbReference type="AlphaFoldDB" id="A0AA88Y5R9"/>